<dbReference type="AlphaFoldDB" id="A0AAN7KSA2"/>
<evidence type="ECO:0000256" key="2">
    <source>
        <dbReference type="ARBA" id="ARBA00022771"/>
    </source>
</evidence>
<comment type="caution">
    <text evidence="6">The sequence shown here is derived from an EMBL/GenBank/DDBJ whole genome shotgun (WGS) entry which is preliminary data.</text>
</comment>
<keyword evidence="1" id="KW-0479">Metal-binding</keyword>
<dbReference type="PROSITE" id="PS51141">
    <property type="entry name" value="ZF_SBP"/>
    <property type="match status" value="1"/>
</dbReference>
<evidence type="ECO:0000259" key="5">
    <source>
        <dbReference type="PROSITE" id="PS51141"/>
    </source>
</evidence>
<feature type="domain" description="SBP-type" evidence="5">
    <location>
        <begin position="56"/>
        <end position="133"/>
    </location>
</feature>
<dbReference type="InterPro" id="IPR004333">
    <property type="entry name" value="SBP_dom"/>
</dbReference>
<dbReference type="Pfam" id="PF03110">
    <property type="entry name" value="SBP"/>
    <property type="match status" value="1"/>
</dbReference>
<evidence type="ECO:0000256" key="4">
    <source>
        <dbReference type="PROSITE-ProRule" id="PRU00470"/>
    </source>
</evidence>
<keyword evidence="7" id="KW-1185">Reference proteome</keyword>
<dbReference type="SUPFAM" id="SSF103612">
    <property type="entry name" value="SBT domain"/>
    <property type="match status" value="1"/>
</dbReference>
<reference evidence="6 7" key="1">
    <citation type="journal article" date="2023" name="Hortic Res">
        <title>Pangenome of water caltrop reveals structural variations and asymmetric subgenome divergence after allopolyploidization.</title>
        <authorList>
            <person name="Zhang X."/>
            <person name="Chen Y."/>
            <person name="Wang L."/>
            <person name="Yuan Y."/>
            <person name="Fang M."/>
            <person name="Shi L."/>
            <person name="Lu R."/>
            <person name="Comes H.P."/>
            <person name="Ma Y."/>
            <person name="Chen Y."/>
            <person name="Huang G."/>
            <person name="Zhou Y."/>
            <person name="Zheng Z."/>
            <person name="Qiu Y."/>
        </authorList>
    </citation>
    <scope>NUCLEOTIDE SEQUENCE [LARGE SCALE GENOMIC DNA]</scope>
    <source>
        <tissue evidence="6">Roots</tissue>
    </source>
</reference>
<dbReference type="InterPro" id="IPR044817">
    <property type="entry name" value="SBP-like"/>
</dbReference>
<dbReference type="Gene3D" id="4.10.1100.10">
    <property type="entry name" value="Transcription factor, SBP-box domain"/>
    <property type="match status" value="1"/>
</dbReference>
<dbReference type="EMBL" id="JAXIOK010000005">
    <property type="protein sequence ID" value="KAK4770234.1"/>
    <property type="molecule type" value="Genomic_DNA"/>
</dbReference>
<dbReference type="InterPro" id="IPR036893">
    <property type="entry name" value="SBP_sf"/>
</dbReference>
<evidence type="ECO:0000313" key="6">
    <source>
        <dbReference type="EMBL" id="KAK4770234.1"/>
    </source>
</evidence>
<evidence type="ECO:0000256" key="3">
    <source>
        <dbReference type="ARBA" id="ARBA00022833"/>
    </source>
</evidence>
<keyword evidence="3" id="KW-0862">Zinc</keyword>
<dbReference type="PANTHER" id="PTHR31251:SF132">
    <property type="entry name" value="SQUAMOSA PROMOTER-BINDING-LIKE PROTEIN 1-RELATED"/>
    <property type="match status" value="1"/>
</dbReference>
<proteinExistence type="predicted"/>
<dbReference type="GO" id="GO:0003677">
    <property type="term" value="F:DNA binding"/>
    <property type="evidence" value="ECO:0007669"/>
    <property type="project" value="InterPro"/>
</dbReference>
<sequence>MEISSWLDPPTPVDQSFLVNNSSISIMGFPLLGILPPVRHRNNGKKAKFVRGSGSRAVCQLKDCGADLSNAKDYHRRHEVCERHSKASGAIVGNIMQRFCQQCSQFHTLQEFHEGKRSCGRRLAGHYKGGRRQILMHLLMQVHLMMTKLAVSYLLVSLLKILSNMHATQSKQTEDQDLLTHILRSLDTSQIGGKNITGLLQESQDIAKGGTSLSKWEAIPPVVRKAFKDPQGICSCHHHNLLLGVSMV</sequence>
<dbReference type="GO" id="GO:0008270">
    <property type="term" value="F:zinc ion binding"/>
    <property type="evidence" value="ECO:0007669"/>
    <property type="project" value="UniProtKB-KW"/>
</dbReference>
<evidence type="ECO:0000256" key="1">
    <source>
        <dbReference type="ARBA" id="ARBA00022723"/>
    </source>
</evidence>
<accession>A0AAN7KSA2</accession>
<organism evidence="6 7">
    <name type="scientific">Trapa incisa</name>
    <dbReference type="NCBI Taxonomy" id="236973"/>
    <lineage>
        <taxon>Eukaryota</taxon>
        <taxon>Viridiplantae</taxon>
        <taxon>Streptophyta</taxon>
        <taxon>Embryophyta</taxon>
        <taxon>Tracheophyta</taxon>
        <taxon>Spermatophyta</taxon>
        <taxon>Magnoliopsida</taxon>
        <taxon>eudicotyledons</taxon>
        <taxon>Gunneridae</taxon>
        <taxon>Pentapetalae</taxon>
        <taxon>rosids</taxon>
        <taxon>malvids</taxon>
        <taxon>Myrtales</taxon>
        <taxon>Lythraceae</taxon>
        <taxon>Trapa</taxon>
    </lineage>
</organism>
<name>A0AAN7KSA2_9MYRT</name>
<dbReference type="Proteomes" id="UP001345219">
    <property type="component" value="Chromosome 24"/>
</dbReference>
<dbReference type="GO" id="GO:0005634">
    <property type="term" value="C:nucleus"/>
    <property type="evidence" value="ECO:0007669"/>
    <property type="project" value="InterPro"/>
</dbReference>
<evidence type="ECO:0000313" key="7">
    <source>
        <dbReference type="Proteomes" id="UP001345219"/>
    </source>
</evidence>
<gene>
    <name evidence="6" type="ORF">SAY87_030766</name>
</gene>
<keyword evidence="2 4" id="KW-0863">Zinc-finger</keyword>
<dbReference type="PANTHER" id="PTHR31251">
    <property type="entry name" value="SQUAMOSA PROMOTER-BINDING-LIKE PROTEIN 4"/>
    <property type="match status" value="1"/>
</dbReference>
<protein>
    <recommendedName>
        <fullName evidence="5">SBP-type domain-containing protein</fullName>
    </recommendedName>
</protein>